<dbReference type="RefSeq" id="WP_246492573.1">
    <property type="nucleotide sequence ID" value="NZ_BAAAUI010000004.1"/>
</dbReference>
<dbReference type="InterPro" id="IPR024344">
    <property type="entry name" value="MDMPI_metal-binding"/>
</dbReference>
<comment type="caution">
    <text evidence="2">The sequence shown here is derived from an EMBL/GenBank/DDBJ whole genome shotgun (WGS) entry which is preliminary data.</text>
</comment>
<name>A0A7W7CC11_9PSEU</name>
<reference evidence="2 3" key="1">
    <citation type="submission" date="2020-08" db="EMBL/GenBank/DDBJ databases">
        <title>Sequencing the genomes of 1000 actinobacteria strains.</title>
        <authorList>
            <person name="Klenk H.-P."/>
        </authorList>
    </citation>
    <scope>NUCLEOTIDE SEQUENCE [LARGE SCALE GENOMIC DNA]</scope>
    <source>
        <strain evidence="2 3">DSM 44230</strain>
    </source>
</reference>
<dbReference type="Pfam" id="PF11716">
    <property type="entry name" value="MDMPI_N"/>
    <property type="match status" value="1"/>
</dbReference>
<dbReference type="EMBL" id="JACHMH010000001">
    <property type="protein sequence ID" value="MBB4678358.1"/>
    <property type="molecule type" value="Genomic_DNA"/>
</dbReference>
<dbReference type="AlphaFoldDB" id="A0A7W7CC11"/>
<dbReference type="Proteomes" id="UP000533598">
    <property type="component" value="Unassembled WGS sequence"/>
</dbReference>
<dbReference type="GO" id="GO:0046872">
    <property type="term" value="F:metal ion binding"/>
    <property type="evidence" value="ECO:0007669"/>
    <property type="project" value="InterPro"/>
</dbReference>
<evidence type="ECO:0000313" key="2">
    <source>
        <dbReference type="EMBL" id="MBB4678358.1"/>
    </source>
</evidence>
<evidence type="ECO:0000313" key="3">
    <source>
        <dbReference type="Proteomes" id="UP000533598"/>
    </source>
</evidence>
<dbReference type="SUPFAM" id="SSF109854">
    <property type="entry name" value="DinB/YfiT-like putative metalloenzymes"/>
    <property type="match status" value="1"/>
</dbReference>
<sequence length="213" mass="23093">MPANDPASILAMARAERVDFLAFLRTLPAEQWEAPTLCGQWRVREVVAHVISYDDLTFGKVLAQFARGRFSLDRANAIGLTDFRSLSPAELLDAFERHVQPRGLTASFGGGMVALLDGLIHHQDIRRALDLPRAVPADRLLRALRLARKAPPLHARRRSKGLRLVAEDVDWSAGEGAEVRGAGEALLMAMAGRRVPAAELTGPGAPVLLARAG</sequence>
<evidence type="ECO:0000259" key="1">
    <source>
        <dbReference type="Pfam" id="PF11716"/>
    </source>
</evidence>
<dbReference type="InterPro" id="IPR034660">
    <property type="entry name" value="DinB/YfiT-like"/>
</dbReference>
<accession>A0A7W7CC11</accession>
<dbReference type="InterPro" id="IPR017517">
    <property type="entry name" value="Maleyloyr_isom"/>
</dbReference>
<dbReference type="NCBIfam" id="TIGR03083">
    <property type="entry name" value="maleylpyruvate isomerase family mycothiol-dependent enzyme"/>
    <property type="match status" value="1"/>
</dbReference>
<organism evidence="2 3">
    <name type="scientific">Crossiella cryophila</name>
    <dbReference type="NCBI Taxonomy" id="43355"/>
    <lineage>
        <taxon>Bacteria</taxon>
        <taxon>Bacillati</taxon>
        <taxon>Actinomycetota</taxon>
        <taxon>Actinomycetes</taxon>
        <taxon>Pseudonocardiales</taxon>
        <taxon>Pseudonocardiaceae</taxon>
        <taxon>Crossiella</taxon>
    </lineage>
</organism>
<dbReference type="Gene3D" id="1.20.120.450">
    <property type="entry name" value="dinb family like domain"/>
    <property type="match status" value="1"/>
</dbReference>
<protein>
    <submittedName>
        <fullName evidence="2">Uncharacterized protein (TIGR03083 family)</fullName>
    </submittedName>
</protein>
<feature type="domain" description="Mycothiol-dependent maleylpyruvate isomerase metal-binding" evidence="1">
    <location>
        <begin position="14"/>
        <end position="100"/>
    </location>
</feature>
<proteinExistence type="predicted"/>
<gene>
    <name evidence="2" type="ORF">HNR67_004476</name>
</gene>
<keyword evidence="3" id="KW-1185">Reference proteome</keyword>